<proteinExistence type="predicted"/>
<dbReference type="AlphaFoldDB" id="A0AAD4W5L3"/>
<dbReference type="InterPro" id="IPR027417">
    <property type="entry name" value="P-loop_NTPase"/>
</dbReference>
<evidence type="ECO:0000256" key="1">
    <source>
        <dbReference type="ARBA" id="ARBA00022741"/>
    </source>
</evidence>
<keyword evidence="2" id="KW-0378">Hydrolase</keyword>
<evidence type="ECO:0000256" key="4">
    <source>
        <dbReference type="ARBA" id="ARBA00022840"/>
    </source>
</evidence>
<keyword evidence="4" id="KW-0067">ATP-binding</keyword>
<dbReference type="GO" id="GO:0004386">
    <property type="term" value="F:helicase activity"/>
    <property type="evidence" value="ECO:0007669"/>
    <property type="project" value="UniProtKB-KW"/>
</dbReference>
<keyword evidence="6" id="KW-1185">Reference proteome</keyword>
<dbReference type="SUPFAM" id="SSF52540">
    <property type="entry name" value="P-loop containing nucleoside triphosphate hydrolases"/>
    <property type="match status" value="1"/>
</dbReference>
<protein>
    <submittedName>
        <fullName evidence="5">Uncharacterized protein</fullName>
    </submittedName>
</protein>
<dbReference type="GO" id="GO:0005524">
    <property type="term" value="F:ATP binding"/>
    <property type="evidence" value="ECO:0007669"/>
    <property type="project" value="UniProtKB-KW"/>
</dbReference>
<comment type="caution">
    <text evidence="5">The sequence shown here is derived from an EMBL/GenBank/DDBJ whole genome shotgun (WGS) entry which is preliminary data.</text>
</comment>
<reference evidence="5 6" key="1">
    <citation type="journal article" date="2022" name="G3 (Bethesda)">
        <title>Whole-genome sequence and methylome profiling of the almond [Prunus dulcis (Mill.) D.A. Webb] cultivar 'Nonpareil'.</title>
        <authorList>
            <person name="D'Amico-Willman K.M."/>
            <person name="Ouma W.Z."/>
            <person name="Meulia T."/>
            <person name="Sideli G.M."/>
            <person name="Gradziel T.M."/>
            <person name="Fresnedo-Ramirez J."/>
        </authorList>
    </citation>
    <scope>NUCLEOTIDE SEQUENCE [LARGE SCALE GENOMIC DNA]</scope>
    <source>
        <strain evidence="5">Clone GOH B32 T37-40</strain>
    </source>
</reference>
<name>A0AAD4W5L3_PRUDU</name>
<evidence type="ECO:0000313" key="6">
    <source>
        <dbReference type="Proteomes" id="UP001054821"/>
    </source>
</evidence>
<dbReference type="PANTHER" id="PTHR47960">
    <property type="entry name" value="DEAD-BOX ATP-DEPENDENT RNA HELICASE 50"/>
    <property type="match status" value="1"/>
</dbReference>
<evidence type="ECO:0000256" key="2">
    <source>
        <dbReference type="ARBA" id="ARBA00022801"/>
    </source>
</evidence>
<evidence type="ECO:0000313" key="5">
    <source>
        <dbReference type="EMBL" id="KAI5337259.1"/>
    </source>
</evidence>
<keyword evidence="3" id="KW-0347">Helicase</keyword>
<dbReference type="GO" id="GO:0016787">
    <property type="term" value="F:hydrolase activity"/>
    <property type="evidence" value="ECO:0007669"/>
    <property type="project" value="UniProtKB-KW"/>
</dbReference>
<dbReference type="Gene3D" id="3.40.50.300">
    <property type="entry name" value="P-loop containing nucleotide triphosphate hydrolases"/>
    <property type="match status" value="1"/>
</dbReference>
<organism evidence="5 6">
    <name type="scientific">Prunus dulcis</name>
    <name type="common">Almond</name>
    <name type="synonym">Amygdalus dulcis</name>
    <dbReference type="NCBI Taxonomy" id="3755"/>
    <lineage>
        <taxon>Eukaryota</taxon>
        <taxon>Viridiplantae</taxon>
        <taxon>Streptophyta</taxon>
        <taxon>Embryophyta</taxon>
        <taxon>Tracheophyta</taxon>
        <taxon>Spermatophyta</taxon>
        <taxon>Magnoliopsida</taxon>
        <taxon>eudicotyledons</taxon>
        <taxon>Gunneridae</taxon>
        <taxon>Pentapetalae</taxon>
        <taxon>rosids</taxon>
        <taxon>fabids</taxon>
        <taxon>Rosales</taxon>
        <taxon>Rosaceae</taxon>
        <taxon>Amygdaloideae</taxon>
        <taxon>Amygdaleae</taxon>
        <taxon>Prunus</taxon>
    </lineage>
</organism>
<dbReference type="EMBL" id="JAJFAZ020000003">
    <property type="protein sequence ID" value="KAI5337259.1"/>
    <property type="molecule type" value="Genomic_DNA"/>
</dbReference>
<sequence length="104" mass="11076">MGGGLGLFALPQPQPFLSLKVPLKLKNKKPNRNLGIGLGKPDNKKKRQVENFGGFGLTEEVLVAVREMSIEVPTGIPAVLEGKTVVLGSHTKSGKTLAYMLPIA</sequence>
<accession>A0AAD4W5L3</accession>
<dbReference type="Proteomes" id="UP001054821">
    <property type="component" value="Chromosome 3"/>
</dbReference>
<keyword evidence="1" id="KW-0547">Nucleotide-binding</keyword>
<evidence type="ECO:0000256" key="3">
    <source>
        <dbReference type="ARBA" id="ARBA00022806"/>
    </source>
</evidence>
<gene>
    <name evidence="5" type="ORF">L3X38_016528</name>
</gene>